<dbReference type="OrthoDB" id="550575at2759"/>
<evidence type="ECO:0008006" key="4">
    <source>
        <dbReference type="Google" id="ProtNLM"/>
    </source>
</evidence>
<dbReference type="Gene3D" id="3.80.10.10">
    <property type="entry name" value="Ribonuclease Inhibitor"/>
    <property type="match status" value="3"/>
</dbReference>
<dbReference type="GO" id="GO:0019005">
    <property type="term" value="C:SCF ubiquitin ligase complex"/>
    <property type="evidence" value="ECO:0000318"/>
    <property type="project" value="GO_Central"/>
</dbReference>
<feature type="compositionally biased region" description="Basic and acidic residues" evidence="1">
    <location>
        <begin position="910"/>
        <end position="921"/>
    </location>
</feature>
<reference evidence="2 3" key="1">
    <citation type="journal article" date="2005" name="Science">
        <title>The genome of the basidiomycetous yeast and human pathogen Cryptococcus neoformans.</title>
        <authorList>
            <person name="Loftus B.J."/>
            <person name="Fung E."/>
            <person name="Roncaglia P."/>
            <person name="Rowley D."/>
            <person name="Amedeo P."/>
            <person name="Bruno D."/>
            <person name="Vamathevan J."/>
            <person name="Miranda M."/>
            <person name="Anderson I.J."/>
            <person name="Fraser J.A."/>
            <person name="Allen J.E."/>
            <person name="Bosdet I.E."/>
            <person name="Brent M.R."/>
            <person name="Chiu R."/>
            <person name="Doering T.L."/>
            <person name="Donlin M.J."/>
            <person name="D'Souza C.A."/>
            <person name="Fox D.S."/>
            <person name="Grinberg V."/>
            <person name="Fu J."/>
            <person name="Fukushima M."/>
            <person name="Haas B.J."/>
            <person name="Huang J.C."/>
            <person name="Janbon G."/>
            <person name="Jones S.J."/>
            <person name="Koo H.L."/>
            <person name="Krzywinski M.I."/>
            <person name="Kwon-Chung J.K."/>
            <person name="Lengeler K.B."/>
            <person name="Maiti R."/>
            <person name="Marra M.A."/>
            <person name="Marra R.E."/>
            <person name="Mathewson C.A."/>
            <person name="Mitchell T.G."/>
            <person name="Pertea M."/>
            <person name="Riggs F.R."/>
            <person name="Salzberg S.L."/>
            <person name="Schein J.E."/>
            <person name="Shvartsbeyn A."/>
            <person name="Shin H."/>
            <person name="Shumway M."/>
            <person name="Specht C.A."/>
            <person name="Suh B.B."/>
            <person name="Tenney A."/>
            <person name="Utterback T.R."/>
            <person name="Wickes B.L."/>
            <person name="Wortman J.R."/>
            <person name="Wye N.H."/>
            <person name="Kronstad J.W."/>
            <person name="Lodge J.K."/>
            <person name="Heitman J."/>
            <person name="Davis R.W."/>
            <person name="Fraser C.M."/>
            <person name="Hyman R.W."/>
        </authorList>
    </citation>
    <scope>NUCLEOTIDE SEQUENCE [LARGE SCALE GENOMIC DNA]</scope>
    <source>
        <strain evidence="3">JEC21 / ATCC MYA-565</strain>
    </source>
</reference>
<dbReference type="GeneID" id="3255368"/>
<dbReference type="Proteomes" id="UP000002149">
    <property type="component" value="Chromosome 14"/>
</dbReference>
<dbReference type="HOGENOM" id="CLU_313527_0_0_1"/>
<dbReference type="eggNOG" id="KOG4341">
    <property type="taxonomic scope" value="Eukaryota"/>
</dbReference>
<evidence type="ECO:0000313" key="3">
    <source>
        <dbReference type="Proteomes" id="UP000002149"/>
    </source>
</evidence>
<dbReference type="SMART" id="SM00367">
    <property type="entry name" value="LRR_CC"/>
    <property type="match status" value="4"/>
</dbReference>
<evidence type="ECO:0000313" key="2">
    <source>
        <dbReference type="EMBL" id="AAW47192.2"/>
    </source>
</evidence>
<evidence type="ECO:0000256" key="1">
    <source>
        <dbReference type="SAM" id="MobiDB-lite"/>
    </source>
</evidence>
<organism evidence="2 3">
    <name type="scientific">Cryptococcus deneoformans (strain JEC21 / ATCC MYA-565)</name>
    <name type="common">Cryptococcus neoformans var. neoformans serotype D</name>
    <dbReference type="NCBI Taxonomy" id="214684"/>
    <lineage>
        <taxon>Eukaryota</taxon>
        <taxon>Fungi</taxon>
        <taxon>Dikarya</taxon>
        <taxon>Basidiomycota</taxon>
        <taxon>Agaricomycotina</taxon>
        <taxon>Tremellomycetes</taxon>
        <taxon>Tremellales</taxon>
        <taxon>Cryptococcaceae</taxon>
        <taxon>Cryptococcus</taxon>
        <taxon>Cryptococcus neoformans species complex</taxon>
    </lineage>
</organism>
<proteinExistence type="predicted"/>
<dbReference type="PANTHER" id="PTHR13318:SF281">
    <property type="entry name" value="F-BOX DOMAIN-CONTAINING PROTEIN"/>
    <property type="match status" value="1"/>
</dbReference>
<dbReference type="VEuPathDB" id="FungiDB:CNN02230"/>
<feature type="compositionally biased region" description="Basic and acidic residues" evidence="1">
    <location>
        <begin position="217"/>
        <end position="226"/>
    </location>
</feature>
<protein>
    <recommendedName>
        <fullName evidence="4">F-box domain-containing protein</fullName>
    </recommendedName>
</protein>
<feature type="region of interest" description="Disordered" evidence="1">
    <location>
        <begin position="876"/>
        <end position="942"/>
    </location>
</feature>
<feature type="compositionally biased region" description="Polar residues" evidence="1">
    <location>
        <begin position="1"/>
        <end position="25"/>
    </location>
</feature>
<dbReference type="RefSeq" id="XP_024514094.1">
    <property type="nucleotide sequence ID" value="XM_024658421.1"/>
</dbReference>
<dbReference type="STRING" id="214684.Q5K6U6"/>
<feature type="region of interest" description="Disordered" evidence="1">
    <location>
        <begin position="160"/>
        <end position="191"/>
    </location>
</feature>
<dbReference type="InParanoid" id="Q5K6U6"/>
<sequence length="942" mass="103743">MTSFSIPLPPQHTSSVAPLSDSSFAPRTPPRFTRHRSDTMLSTSSSTSSSILQTPETPSILETLSTGLGLGIPAGQSNPLVQSPNELRIRRRASSYEFGALWEGSPDDHPVGKPGPSSTFSVAGTGWRLCDSPEQHGRDDYFPPAASIAPANVMTYQPSPLHQQTQSEAPRVADPGLTTTNPTRPVTARRVSLKLKDAIRLKLGRSKSSFKVLSRKTQREGGELSHDQASQSPSVTSSDPSTRSRRQRLKSLISFSQSSNFSSQSVCSDTPSSDLAFSSGGSQGIALSAPLNADERSHSFIIPTTVDFSVEKAIVEACNEEIGQVEEKVDRKGKGRAVHSPHPSRIQSQTIDPHSTFYDLSTPLLTQELSSPPDMCPTEEAEEAKHLSFEESLPKELKLLVMKKLMESFADESFGRFTGELLGRMELIKMSTVSKSWEALCFDGQLWPAINLAAIAHLLPISILHRILKHSASFITDFSLRGMDAVGGKMLIKALVGENVDIKLYDHIDLTPRLNIQRLDLSGCKTLTENDLCWIISCCPNLRSLNLRGLSAVGPKSIGFIWKIETLEEIDVSYCRALELPFLLSYIKRISEVQAKNLRSIRAAGLFFRSNMLLLSIIRRCHNLERLDLQGCHGLTDDMFENFHNYCIEDDKCLTSLTHLNVSNTPLTPAIFTYLNGHLPNLTHLEMANLSGADNPDDDDDGYELSKMLKSMPKLRKVDLEDTAGLSGVSDMVLEALTPMDGDVGTTGCELEELKIGYARVSSGAIVDLIKGCKKLRVLELDNTEANNTVMREFLRRSHPCSRLSIIDCHNVTSAAYTEIAASTRARQGWEGWPAVPFGYDKDVEMAEKAVLKTFWGWKRVVVPKGWVEMRNEAETMESRKRARREQAQDACSSTEGESSDGSKWKGKGKAKDDVDGDSGRTRPRMRSNGSISREPVGCIIA</sequence>
<name>Q5K6U6_CRYD1</name>
<dbReference type="PANTHER" id="PTHR13318">
    <property type="entry name" value="PARTNER OF PAIRED, ISOFORM B-RELATED"/>
    <property type="match status" value="1"/>
</dbReference>
<accession>Q5K6U6</accession>
<dbReference type="EMBL" id="AE017356">
    <property type="protein sequence ID" value="AAW47192.2"/>
    <property type="molecule type" value="Genomic_DNA"/>
</dbReference>
<dbReference type="AlphaFoldDB" id="Q5K6U6"/>
<dbReference type="InterPro" id="IPR006553">
    <property type="entry name" value="Leu-rich_rpt_Cys-con_subtyp"/>
</dbReference>
<dbReference type="SUPFAM" id="SSF52047">
    <property type="entry name" value="RNI-like"/>
    <property type="match status" value="1"/>
</dbReference>
<feature type="compositionally biased region" description="Low complexity" evidence="1">
    <location>
        <begin position="230"/>
        <end position="241"/>
    </location>
</feature>
<feature type="compositionally biased region" description="Basic and acidic residues" evidence="1">
    <location>
        <begin position="876"/>
        <end position="888"/>
    </location>
</feature>
<dbReference type="KEGG" id="cne:CNN02230"/>
<gene>
    <name evidence="2" type="ordered locus">CNN02230</name>
</gene>
<dbReference type="InterPro" id="IPR032675">
    <property type="entry name" value="LRR_dom_sf"/>
</dbReference>
<keyword evidence="3" id="KW-1185">Reference proteome</keyword>
<feature type="region of interest" description="Disordered" evidence="1">
    <location>
        <begin position="328"/>
        <end position="349"/>
    </location>
</feature>
<feature type="compositionally biased region" description="Polar residues" evidence="1">
    <location>
        <begin position="51"/>
        <end position="66"/>
    </location>
</feature>
<dbReference type="PaxDb" id="214684-Q5K6U6"/>
<dbReference type="GO" id="GO:0031146">
    <property type="term" value="P:SCF-dependent proteasomal ubiquitin-dependent protein catabolic process"/>
    <property type="evidence" value="ECO:0000318"/>
    <property type="project" value="GO_Central"/>
</dbReference>
<feature type="region of interest" description="Disordered" evidence="1">
    <location>
        <begin position="210"/>
        <end position="246"/>
    </location>
</feature>
<feature type="region of interest" description="Disordered" evidence="1">
    <location>
        <begin position="1"/>
        <end position="68"/>
    </location>
</feature>